<dbReference type="AlphaFoldDB" id="A0AAV8XZ02"/>
<reference evidence="2" key="1">
    <citation type="journal article" date="2023" name="Insect Mol. Biol.">
        <title>Genome sequencing provides insights into the evolution of gene families encoding plant cell wall-degrading enzymes in longhorned beetles.</title>
        <authorList>
            <person name="Shin N.R."/>
            <person name="Okamura Y."/>
            <person name="Kirsch R."/>
            <person name="Pauchet Y."/>
        </authorList>
    </citation>
    <scope>NUCLEOTIDE SEQUENCE</scope>
    <source>
        <strain evidence="2">AMC_N1</strain>
    </source>
</reference>
<keyword evidence="1" id="KW-0175">Coiled coil</keyword>
<name>A0AAV8XZ02_9CUCU</name>
<proteinExistence type="predicted"/>
<dbReference type="Pfam" id="PF15011">
    <property type="entry name" value="CA109-like"/>
    <property type="match status" value="1"/>
</dbReference>
<evidence type="ECO:0000313" key="3">
    <source>
        <dbReference type="Proteomes" id="UP001162162"/>
    </source>
</evidence>
<dbReference type="EMBL" id="JAPWTK010000287">
    <property type="protein sequence ID" value="KAJ8943507.1"/>
    <property type="molecule type" value="Genomic_DNA"/>
</dbReference>
<accession>A0AAV8XZ02</accession>
<gene>
    <name evidence="2" type="ORF">NQ318_016287</name>
</gene>
<protein>
    <submittedName>
        <fullName evidence="2">Uncharacterized protein</fullName>
    </submittedName>
</protein>
<sequence length="198" mass="22882">MDELELIVQRHVINFCKILPVHVEKWRTILVDLVKPSSALCNYSEQVRHIERCNIKYIDGFSALQQDLLYKIFTEIEDEMSSINGLREQLNKINQDTRNKLSVLERSSIDLNWDNNSQLIVGSALQPPLSRILQDGYNFCLFFSEAIQSINEHCKTLNIRDEKLMNAFKDSLSISLEVPVITNLLAVTQYVNNEKLLV</sequence>
<feature type="coiled-coil region" evidence="1">
    <location>
        <begin position="76"/>
        <end position="107"/>
    </location>
</feature>
<dbReference type="Proteomes" id="UP001162162">
    <property type="component" value="Unassembled WGS sequence"/>
</dbReference>
<comment type="caution">
    <text evidence="2">The sequence shown here is derived from an EMBL/GenBank/DDBJ whole genome shotgun (WGS) entry which is preliminary data.</text>
</comment>
<dbReference type="InterPro" id="IPR029159">
    <property type="entry name" value="CA109-like"/>
</dbReference>
<organism evidence="2 3">
    <name type="scientific">Aromia moschata</name>
    <dbReference type="NCBI Taxonomy" id="1265417"/>
    <lineage>
        <taxon>Eukaryota</taxon>
        <taxon>Metazoa</taxon>
        <taxon>Ecdysozoa</taxon>
        <taxon>Arthropoda</taxon>
        <taxon>Hexapoda</taxon>
        <taxon>Insecta</taxon>
        <taxon>Pterygota</taxon>
        <taxon>Neoptera</taxon>
        <taxon>Endopterygota</taxon>
        <taxon>Coleoptera</taxon>
        <taxon>Polyphaga</taxon>
        <taxon>Cucujiformia</taxon>
        <taxon>Chrysomeloidea</taxon>
        <taxon>Cerambycidae</taxon>
        <taxon>Cerambycinae</taxon>
        <taxon>Callichromatini</taxon>
        <taxon>Aromia</taxon>
    </lineage>
</organism>
<evidence type="ECO:0000313" key="2">
    <source>
        <dbReference type="EMBL" id="KAJ8943507.1"/>
    </source>
</evidence>
<evidence type="ECO:0000256" key="1">
    <source>
        <dbReference type="SAM" id="Coils"/>
    </source>
</evidence>
<keyword evidence="3" id="KW-1185">Reference proteome</keyword>